<evidence type="ECO:0000313" key="7">
    <source>
        <dbReference type="EMBL" id="KAF2210487.1"/>
    </source>
</evidence>
<accession>A0A6A6FAT3</accession>
<feature type="non-terminal residue" evidence="7">
    <location>
        <position position="331"/>
    </location>
</feature>
<feature type="transmembrane region" description="Helical" evidence="5">
    <location>
        <begin position="192"/>
        <end position="215"/>
    </location>
</feature>
<keyword evidence="3 5" id="KW-1133">Transmembrane helix</keyword>
<proteinExistence type="predicted"/>
<organism evidence="7 8">
    <name type="scientific">Cercospora zeae-maydis SCOH1-5</name>
    <dbReference type="NCBI Taxonomy" id="717836"/>
    <lineage>
        <taxon>Eukaryota</taxon>
        <taxon>Fungi</taxon>
        <taxon>Dikarya</taxon>
        <taxon>Ascomycota</taxon>
        <taxon>Pezizomycotina</taxon>
        <taxon>Dothideomycetes</taxon>
        <taxon>Dothideomycetidae</taxon>
        <taxon>Mycosphaerellales</taxon>
        <taxon>Mycosphaerellaceae</taxon>
        <taxon>Cercospora</taxon>
    </lineage>
</organism>
<keyword evidence="4 5" id="KW-0472">Membrane</keyword>
<dbReference type="AlphaFoldDB" id="A0A6A6FAT3"/>
<feature type="transmembrane region" description="Helical" evidence="5">
    <location>
        <begin position="311"/>
        <end position="329"/>
    </location>
</feature>
<feature type="domain" description="EamA" evidence="6">
    <location>
        <begin position="194"/>
        <end position="328"/>
    </location>
</feature>
<dbReference type="OrthoDB" id="306876at2759"/>
<protein>
    <recommendedName>
        <fullName evidence="6">EamA domain-containing protein</fullName>
    </recommendedName>
</protein>
<feature type="transmembrane region" description="Helical" evidence="5">
    <location>
        <begin position="135"/>
        <end position="158"/>
    </location>
</feature>
<feature type="domain" description="EamA" evidence="6">
    <location>
        <begin position="9"/>
        <end position="148"/>
    </location>
</feature>
<dbReference type="InterPro" id="IPR037185">
    <property type="entry name" value="EmrE-like"/>
</dbReference>
<evidence type="ECO:0000259" key="6">
    <source>
        <dbReference type="Pfam" id="PF00892"/>
    </source>
</evidence>
<comment type="subcellular location">
    <subcellularLocation>
        <location evidence="1">Membrane</location>
        <topology evidence="1">Multi-pass membrane protein</topology>
    </subcellularLocation>
</comment>
<dbReference type="Proteomes" id="UP000799539">
    <property type="component" value="Unassembled WGS sequence"/>
</dbReference>
<keyword evidence="8" id="KW-1185">Reference proteome</keyword>
<keyword evidence="2 5" id="KW-0812">Transmembrane</keyword>
<dbReference type="InterPro" id="IPR000620">
    <property type="entry name" value="EamA_dom"/>
</dbReference>
<sequence length="331" mass="35727">LSASWFRNKGIVLMVLAQFFGVLMNVTTRILEIEGNQGNGLHPFQILFARMGITALLAMAYMHSAKTPHFPFGAPEVRWLLVARGFFGFFGVFGMYYSLLYLPLADAVVITFLAPGISCWVCSKLINEPFTRAEMIGTFVSLIGVLFIAHPTSLFNAIRAAADEPPSGSPGDASPSQPDAGDYDSVTPIQRLAGVGVALLGVCGTVGAFTTIRWIGKRAHPLISVNYFAVWCTFISIVMQSALPGIGFLLPSGVKEWGLLVFLGVCGFIMQFLLAAALSYEKSSRVTNMTYTQMLFALAFEKLVFGHTPGILSIMGSSLILGSAIVVAFQK</sequence>
<feature type="transmembrane region" description="Helical" evidence="5">
    <location>
        <begin position="257"/>
        <end position="279"/>
    </location>
</feature>
<reference evidence="7" key="1">
    <citation type="journal article" date="2020" name="Stud. Mycol.">
        <title>101 Dothideomycetes genomes: a test case for predicting lifestyles and emergence of pathogens.</title>
        <authorList>
            <person name="Haridas S."/>
            <person name="Albert R."/>
            <person name="Binder M."/>
            <person name="Bloem J."/>
            <person name="Labutti K."/>
            <person name="Salamov A."/>
            <person name="Andreopoulos B."/>
            <person name="Baker S."/>
            <person name="Barry K."/>
            <person name="Bills G."/>
            <person name="Bluhm B."/>
            <person name="Cannon C."/>
            <person name="Castanera R."/>
            <person name="Culley D."/>
            <person name="Daum C."/>
            <person name="Ezra D."/>
            <person name="Gonzalez J."/>
            <person name="Henrissat B."/>
            <person name="Kuo A."/>
            <person name="Liang C."/>
            <person name="Lipzen A."/>
            <person name="Lutzoni F."/>
            <person name="Magnuson J."/>
            <person name="Mondo S."/>
            <person name="Nolan M."/>
            <person name="Ohm R."/>
            <person name="Pangilinan J."/>
            <person name="Park H.-J."/>
            <person name="Ramirez L."/>
            <person name="Alfaro M."/>
            <person name="Sun H."/>
            <person name="Tritt A."/>
            <person name="Yoshinaga Y."/>
            <person name="Zwiers L.-H."/>
            <person name="Turgeon B."/>
            <person name="Goodwin S."/>
            <person name="Spatafora J."/>
            <person name="Crous P."/>
            <person name="Grigoriev I."/>
        </authorList>
    </citation>
    <scope>NUCLEOTIDE SEQUENCE</scope>
    <source>
        <strain evidence="7">SCOH1-5</strain>
    </source>
</reference>
<feature type="non-terminal residue" evidence="7">
    <location>
        <position position="1"/>
    </location>
</feature>
<gene>
    <name evidence="7" type="ORF">CERZMDRAFT_13180</name>
</gene>
<dbReference type="GO" id="GO:0016020">
    <property type="term" value="C:membrane"/>
    <property type="evidence" value="ECO:0007669"/>
    <property type="project" value="UniProtKB-SubCell"/>
</dbReference>
<evidence type="ECO:0000256" key="5">
    <source>
        <dbReference type="SAM" id="Phobius"/>
    </source>
</evidence>
<dbReference type="PANTHER" id="PTHR22911">
    <property type="entry name" value="ACYL-MALONYL CONDENSING ENZYME-RELATED"/>
    <property type="match status" value="1"/>
</dbReference>
<evidence type="ECO:0000256" key="1">
    <source>
        <dbReference type="ARBA" id="ARBA00004141"/>
    </source>
</evidence>
<evidence type="ECO:0000256" key="3">
    <source>
        <dbReference type="ARBA" id="ARBA00022989"/>
    </source>
</evidence>
<feature type="transmembrane region" description="Helical" evidence="5">
    <location>
        <begin position="43"/>
        <end position="65"/>
    </location>
</feature>
<evidence type="ECO:0000313" key="8">
    <source>
        <dbReference type="Proteomes" id="UP000799539"/>
    </source>
</evidence>
<dbReference type="EMBL" id="ML992681">
    <property type="protein sequence ID" value="KAF2210487.1"/>
    <property type="molecule type" value="Genomic_DNA"/>
</dbReference>
<dbReference type="Pfam" id="PF00892">
    <property type="entry name" value="EamA"/>
    <property type="match status" value="2"/>
</dbReference>
<dbReference type="PANTHER" id="PTHR22911:SF6">
    <property type="entry name" value="SOLUTE CARRIER FAMILY 35 MEMBER G1"/>
    <property type="match status" value="1"/>
</dbReference>
<feature type="transmembrane region" description="Helical" evidence="5">
    <location>
        <begin position="12"/>
        <end position="31"/>
    </location>
</feature>
<feature type="transmembrane region" description="Helical" evidence="5">
    <location>
        <begin position="227"/>
        <end position="251"/>
    </location>
</feature>
<evidence type="ECO:0000256" key="2">
    <source>
        <dbReference type="ARBA" id="ARBA00022692"/>
    </source>
</evidence>
<evidence type="ECO:0000256" key="4">
    <source>
        <dbReference type="ARBA" id="ARBA00023136"/>
    </source>
</evidence>
<dbReference type="SUPFAM" id="SSF103481">
    <property type="entry name" value="Multidrug resistance efflux transporter EmrE"/>
    <property type="match status" value="2"/>
</dbReference>
<feature type="transmembrane region" description="Helical" evidence="5">
    <location>
        <begin position="77"/>
        <end position="98"/>
    </location>
</feature>
<name>A0A6A6FAT3_9PEZI</name>